<proteinExistence type="predicted"/>
<dbReference type="RefSeq" id="XP_020428369.1">
    <property type="nucleotide sequence ID" value="XM_020580784.1"/>
</dbReference>
<reference evidence="3 4" key="1">
    <citation type="journal article" date="2011" name="Genome Res.">
        <title>Phylogeny-wide analysis of social amoeba genomes highlights ancient origins for complex intercellular communication.</title>
        <authorList>
            <person name="Heidel A.J."/>
            <person name="Lawal H.M."/>
            <person name="Felder M."/>
            <person name="Schilde C."/>
            <person name="Helps N.R."/>
            <person name="Tunggal B."/>
            <person name="Rivero F."/>
            <person name="John U."/>
            <person name="Schleicher M."/>
            <person name="Eichinger L."/>
            <person name="Platzer M."/>
            <person name="Noegel A.A."/>
            <person name="Schaap P."/>
            <person name="Gloeckner G."/>
        </authorList>
    </citation>
    <scope>NUCLEOTIDE SEQUENCE [LARGE SCALE GENOMIC DNA]</scope>
    <source>
        <strain evidence="4">ATCC 26659 / Pp 5 / PN500</strain>
    </source>
</reference>
<name>D3BPV3_HETP5</name>
<feature type="compositionally biased region" description="Low complexity" evidence="2">
    <location>
        <begin position="32"/>
        <end position="45"/>
    </location>
</feature>
<dbReference type="InParanoid" id="D3BPV3"/>
<gene>
    <name evidence="3" type="ORF">PPL_09997</name>
</gene>
<evidence type="ECO:0000313" key="4">
    <source>
        <dbReference type="Proteomes" id="UP000001396"/>
    </source>
</evidence>
<feature type="coiled-coil region" evidence="1">
    <location>
        <begin position="72"/>
        <end position="144"/>
    </location>
</feature>
<evidence type="ECO:0000256" key="2">
    <source>
        <dbReference type="SAM" id="MobiDB-lite"/>
    </source>
</evidence>
<organism evidence="3 4">
    <name type="scientific">Heterostelium pallidum (strain ATCC 26659 / Pp 5 / PN500)</name>
    <name type="common">Cellular slime mold</name>
    <name type="synonym">Polysphondylium pallidum</name>
    <dbReference type="NCBI Taxonomy" id="670386"/>
    <lineage>
        <taxon>Eukaryota</taxon>
        <taxon>Amoebozoa</taxon>
        <taxon>Evosea</taxon>
        <taxon>Eumycetozoa</taxon>
        <taxon>Dictyostelia</taxon>
        <taxon>Acytosteliales</taxon>
        <taxon>Acytosteliaceae</taxon>
        <taxon>Heterostelium</taxon>
    </lineage>
</organism>
<keyword evidence="1" id="KW-0175">Coiled coil</keyword>
<evidence type="ECO:0000256" key="1">
    <source>
        <dbReference type="SAM" id="Coils"/>
    </source>
</evidence>
<dbReference type="GeneID" id="31365469"/>
<feature type="region of interest" description="Disordered" evidence="2">
    <location>
        <begin position="1"/>
        <end position="53"/>
    </location>
</feature>
<dbReference type="AlphaFoldDB" id="D3BPV3"/>
<keyword evidence="4" id="KW-1185">Reference proteome</keyword>
<feature type="compositionally biased region" description="Low complexity" evidence="2">
    <location>
        <begin position="1"/>
        <end position="24"/>
    </location>
</feature>
<dbReference type="Proteomes" id="UP000001396">
    <property type="component" value="Unassembled WGS sequence"/>
</dbReference>
<protein>
    <submittedName>
        <fullName evidence="3">Uncharacterized protein</fullName>
    </submittedName>
</protein>
<evidence type="ECO:0000313" key="3">
    <source>
        <dbReference type="EMBL" id="EFA76236.1"/>
    </source>
</evidence>
<sequence>MSSENIINSNNNSNNNNNQYNNESLQYGNGNTTVTSSSSDTSQLSTDERDSKKQQMWFHEISEKLQVQSQLNDSLKEKNLHLLQQYDQSEQRIEAMRQELDLKNTQIQSIDHKLKELKKSYAQKEEEVKKLRFLNDELMEWKETHKINEDDYFRLKEALRVKDVNIDSLSTQLEHSVNRNAMLSESLKEISERTSIFDRDDSFNISSANVGIPQDKVARREIFNH</sequence>
<comment type="caution">
    <text evidence="3">The sequence shown here is derived from an EMBL/GenBank/DDBJ whole genome shotgun (WGS) entry which is preliminary data.</text>
</comment>
<dbReference type="FunCoup" id="D3BPV3">
    <property type="interactions" value="805"/>
</dbReference>
<dbReference type="EMBL" id="ADBJ01000047">
    <property type="protein sequence ID" value="EFA76236.1"/>
    <property type="molecule type" value="Genomic_DNA"/>
</dbReference>
<accession>D3BPV3</accession>